<organism evidence="2 3">
    <name type="scientific">Rhizophagus irregularis</name>
    <dbReference type="NCBI Taxonomy" id="588596"/>
    <lineage>
        <taxon>Eukaryota</taxon>
        <taxon>Fungi</taxon>
        <taxon>Fungi incertae sedis</taxon>
        <taxon>Mucoromycota</taxon>
        <taxon>Glomeromycotina</taxon>
        <taxon>Glomeromycetes</taxon>
        <taxon>Glomerales</taxon>
        <taxon>Glomeraceae</taxon>
        <taxon>Rhizophagus</taxon>
    </lineage>
</organism>
<feature type="region of interest" description="Disordered" evidence="1">
    <location>
        <begin position="1"/>
        <end position="33"/>
    </location>
</feature>
<gene>
    <name evidence="2" type="ORF">RhiirA1_470591</name>
</gene>
<evidence type="ECO:0000313" key="3">
    <source>
        <dbReference type="Proteomes" id="UP000232688"/>
    </source>
</evidence>
<reference evidence="2 3" key="1">
    <citation type="submission" date="2017-10" db="EMBL/GenBank/DDBJ databases">
        <title>Extensive intraspecific genome diversity in a model arbuscular mycorrhizal fungus.</title>
        <authorList>
            <person name="Chen E.C.H."/>
            <person name="Morin E."/>
            <person name="Baudet D."/>
            <person name="Noel J."/>
            <person name="Ndikumana S."/>
            <person name="Charron P."/>
            <person name="St-Onge C."/>
            <person name="Giorgi J."/>
            <person name="Grigoriev I.V."/>
            <person name="Roux C."/>
            <person name="Martin F.M."/>
            <person name="Corradi N."/>
        </authorList>
    </citation>
    <scope>NUCLEOTIDE SEQUENCE [LARGE SCALE GENOMIC DNA]</scope>
    <source>
        <strain evidence="2 3">A1</strain>
    </source>
</reference>
<evidence type="ECO:0000256" key="1">
    <source>
        <dbReference type="SAM" id="MobiDB-lite"/>
    </source>
</evidence>
<dbReference type="AlphaFoldDB" id="A0A2N0R5W6"/>
<dbReference type="EMBL" id="LLXH01001485">
    <property type="protein sequence ID" value="PKC58702.1"/>
    <property type="molecule type" value="Genomic_DNA"/>
</dbReference>
<evidence type="ECO:0000313" key="2">
    <source>
        <dbReference type="EMBL" id="PKC58702.1"/>
    </source>
</evidence>
<dbReference type="VEuPathDB" id="FungiDB:RhiirA1_470591"/>
<proteinExistence type="predicted"/>
<protein>
    <submittedName>
        <fullName evidence="2">Uncharacterized protein</fullName>
    </submittedName>
</protein>
<dbReference type="Proteomes" id="UP000232688">
    <property type="component" value="Unassembled WGS sequence"/>
</dbReference>
<sequence>MEGERGMEIMMEDERMNENNDKGPKYGVKNDGELKGKEGIARMMKNERELKEQLEMKEE</sequence>
<reference evidence="2 3" key="2">
    <citation type="submission" date="2017-10" db="EMBL/GenBank/DDBJ databases">
        <title>Genome analyses suggest a sexual origin of heterokaryosis in a supposedly ancient asexual fungus.</title>
        <authorList>
            <person name="Corradi N."/>
            <person name="Sedzielewska K."/>
            <person name="Noel J."/>
            <person name="Charron P."/>
            <person name="Farinelli L."/>
            <person name="Marton T."/>
            <person name="Kruger M."/>
            <person name="Pelin A."/>
            <person name="Brachmann A."/>
            <person name="Corradi N."/>
        </authorList>
    </citation>
    <scope>NUCLEOTIDE SEQUENCE [LARGE SCALE GENOMIC DNA]</scope>
    <source>
        <strain evidence="2 3">A1</strain>
    </source>
</reference>
<comment type="caution">
    <text evidence="2">The sequence shown here is derived from an EMBL/GenBank/DDBJ whole genome shotgun (WGS) entry which is preliminary data.</text>
</comment>
<name>A0A2N0R5W6_9GLOM</name>
<accession>A0A2N0R5W6</accession>